<protein>
    <recommendedName>
        <fullName evidence="3">AsmA family protein</fullName>
    </recommendedName>
</protein>
<evidence type="ECO:0000313" key="1">
    <source>
        <dbReference type="EMBL" id="ABB39637.1"/>
    </source>
</evidence>
<organism evidence="1 2">
    <name type="scientific">Oleidesulfovibrio alaskensis (strain ATCC BAA-1058 / DSM 17464 / G20)</name>
    <name type="common">Desulfovibrio alaskensis</name>
    <dbReference type="NCBI Taxonomy" id="207559"/>
    <lineage>
        <taxon>Bacteria</taxon>
        <taxon>Pseudomonadati</taxon>
        <taxon>Thermodesulfobacteriota</taxon>
        <taxon>Desulfovibrionia</taxon>
        <taxon>Desulfovibrionales</taxon>
        <taxon>Desulfovibrionaceae</taxon>
        <taxon>Oleidesulfovibrio</taxon>
    </lineage>
</organism>
<dbReference type="HOGENOM" id="CLU_088504_0_0_7"/>
<dbReference type="KEGG" id="dde:Dde_2842"/>
<evidence type="ECO:0000313" key="2">
    <source>
        <dbReference type="Proteomes" id="UP000002710"/>
    </source>
</evidence>
<dbReference type="Proteomes" id="UP000002710">
    <property type="component" value="Chromosome"/>
</dbReference>
<keyword evidence="2" id="KW-1185">Reference proteome</keyword>
<dbReference type="EMBL" id="CP000112">
    <property type="protein sequence ID" value="ABB39637.1"/>
    <property type="molecule type" value="Genomic_DNA"/>
</dbReference>
<accession>Q30XF9</accession>
<sequence>MKKLLALVAVLGVIIAGLVVTLVLSINPIIEKAVNTFGPKLTQAKVSLSGADVSFMSGEGSLKGFVLGNPSGFQSDHAMKVDSVLVKINKDTLTSNTIVINLVEIVNPDIIYEKSGRTDNFTALLNNVKKAVASGSGQTPAQEQPAESGSQRKVIIDKFVVRGGQVSLALTELGGKGITVPLPVISLQDIGREKQGTSPAQALEQIFNALNDAVGKAATSGMREAAKSITEGLGKGAETLKEQTGTAGDAVKEQTDKVGNAVKGLFN</sequence>
<gene>
    <name evidence="1" type="ordered locus">Dde_2842</name>
</gene>
<proteinExistence type="predicted"/>
<dbReference type="eggNOG" id="COG2982">
    <property type="taxonomic scope" value="Bacteria"/>
</dbReference>
<dbReference type="STRING" id="207559.Dde_2842"/>
<evidence type="ECO:0008006" key="3">
    <source>
        <dbReference type="Google" id="ProtNLM"/>
    </source>
</evidence>
<reference evidence="1 2" key="1">
    <citation type="journal article" date="2011" name="J. Bacteriol.">
        <title>Complete genome sequence and updated annotation of Desulfovibrio alaskensis G20.</title>
        <authorList>
            <person name="Hauser L.J."/>
            <person name="Land M.L."/>
            <person name="Brown S.D."/>
            <person name="Larimer F."/>
            <person name="Keller K.L."/>
            <person name="Rapp-Giles B.J."/>
            <person name="Price M.N."/>
            <person name="Lin M."/>
            <person name="Bruce D.C."/>
            <person name="Detter J.C."/>
            <person name="Tapia R."/>
            <person name="Han C.S."/>
            <person name="Goodwin L.A."/>
            <person name="Cheng J.F."/>
            <person name="Pitluck S."/>
            <person name="Copeland A."/>
            <person name="Lucas S."/>
            <person name="Nolan M."/>
            <person name="Lapidus A.L."/>
            <person name="Palumbo A.V."/>
            <person name="Wall J.D."/>
        </authorList>
    </citation>
    <scope>NUCLEOTIDE SEQUENCE [LARGE SCALE GENOMIC DNA]</scope>
    <source>
        <strain evidence="2">ATCC BAA 1058 / DSM 17464 / G20</strain>
    </source>
</reference>
<dbReference type="RefSeq" id="WP_011368641.1">
    <property type="nucleotide sequence ID" value="NC_007519.1"/>
</dbReference>
<name>Q30XF9_OLEA2</name>
<dbReference type="AlphaFoldDB" id="Q30XF9"/>